<accession>A0A9P4M032</accession>
<name>A0A9P4M032_9PEZI</name>
<dbReference type="InterPro" id="IPR056539">
    <property type="entry name" value="NuiA-like"/>
</dbReference>
<dbReference type="Proteomes" id="UP000799772">
    <property type="component" value="Unassembled WGS sequence"/>
</dbReference>
<dbReference type="PANTHER" id="PTHR42093:SF1">
    <property type="match status" value="1"/>
</dbReference>
<dbReference type="PANTHER" id="PTHR42093">
    <property type="match status" value="1"/>
</dbReference>
<evidence type="ECO:0000313" key="2">
    <source>
        <dbReference type="EMBL" id="KAF2093206.1"/>
    </source>
</evidence>
<organism evidence="2 3">
    <name type="scientific">Rhizodiscina lignyota</name>
    <dbReference type="NCBI Taxonomy" id="1504668"/>
    <lineage>
        <taxon>Eukaryota</taxon>
        <taxon>Fungi</taxon>
        <taxon>Dikarya</taxon>
        <taxon>Ascomycota</taxon>
        <taxon>Pezizomycotina</taxon>
        <taxon>Dothideomycetes</taxon>
        <taxon>Pleosporomycetidae</taxon>
        <taxon>Aulographales</taxon>
        <taxon>Rhizodiscinaceae</taxon>
        <taxon>Rhizodiscina</taxon>
    </lineage>
</organism>
<feature type="region of interest" description="Disordered" evidence="1">
    <location>
        <begin position="14"/>
        <end position="33"/>
    </location>
</feature>
<dbReference type="AlphaFoldDB" id="A0A9P4M032"/>
<protein>
    <submittedName>
        <fullName evidence="2">Uncharacterized protein</fullName>
    </submittedName>
</protein>
<evidence type="ECO:0000313" key="3">
    <source>
        <dbReference type="Proteomes" id="UP000799772"/>
    </source>
</evidence>
<keyword evidence="3" id="KW-1185">Reference proteome</keyword>
<dbReference type="Pfam" id="PF23151">
    <property type="entry name" value="NuiA_2"/>
    <property type="match status" value="1"/>
</dbReference>
<dbReference type="OrthoDB" id="5366485at2759"/>
<gene>
    <name evidence="2" type="ORF">NA57DRAFT_69298</name>
</gene>
<comment type="caution">
    <text evidence="2">The sequence shown here is derived from an EMBL/GenBank/DDBJ whole genome shotgun (WGS) entry which is preliminary data.</text>
</comment>
<sequence>MGSDEDYAAFLDKANQDLGGSKPATTKSVGTQSVNTEVPKALQEVDEYYVSDADEPFQPVSLKWDGKGLPSEDVTAVKHKDFDPRGEYAKVVDAVKGAGSGDVGFFRVDLGGTRSEYYIVSVDDKGGRIVGLKAKSVES</sequence>
<evidence type="ECO:0000256" key="1">
    <source>
        <dbReference type="SAM" id="MobiDB-lite"/>
    </source>
</evidence>
<reference evidence="2" key="1">
    <citation type="journal article" date="2020" name="Stud. Mycol.">
        <title>101 Dothideomycetes genomes: a test case for predicting lifestyles and emergence of pathogens.</title>
        <authorList>
            <person name="Haridas S."/>
            <person name="Albert R."/>
            <person name="Binder M."/>
            <person name="Bloem J."/>
            <person name="Labutti K."/>
            <person name="Salamov A."/>
            <person name="Andreopoulos B."/>
            <person name="Baker S."/>
            <person name="Barry K."/>
            <person name="Bills G."/>
            <person name="Bluhm B."/>
            <person name="Cannon C."/>
            <person name="Castanera R."/>
            <person name="Culley D."/>
            <person name="Daum C."/>
            <person name="Ezra D."/>
            <person name="Gonzalez J."/>
            <person name="Henrissat B."/>
            <person name="Kuo A."/>
            <person name="Liang C."/>
            <person name="Lipzen A."/>
            <person name="Lutzoni F."/>
            <person name="Magnuson J."/>
            <person name="Mondo S."/>
            <person name="Nolan M."/>
            <person name="Ohm R."/>
            <person name="Pangilinan J."/>
            <person name="Park H.-J."/>
            <person name="Ramirez L."/>
            <person name="Alfaro M."/>
            <person name="Sun H."/>
            <person name="Tritt A."/>
            <person name="Yoshinaga Y."/>
            <person name="Zwiers L.-H."/>
            <person name="Turgeon B."/>
            <person name="Goodwin S."/>
            <person name="Spatafora J."/>
            <person name="Crous P."/>
            <person name="Grigoriev I."/>
        </authorList>
    </citation>
    <scope>NUCLEOTIDE SEQUENCE</scope>
    <source>
        <strain evidence="2">CBS 133067</strain>
    </source>
</reference>
<feature type="compositionally biased region" description="Polar residues" evidence="1">
    <location>
        <begin position="23"/>
        <end position="33"/>
    </location>
</feature>
<proteinExistence type="predicted"/>
<dbReference type="EMBL" id="ML978139">
    <property type="protein sequence ID" value="KAF2093206.1"/>
    <property type="molecule type" value="Genomic_DNA"/>
</dbReference>